<name>A0ABP7ADA8_9MICO</name>
<organism evidence="2 3">
    <name type="scientific">Microbacterium awajiense</name>
    <dbReference type="NCBI Taxonomy" id="415214"/>
    <lineage>
        <taxon>Bacteria</taxon>
        <taxon>Bacillati</taxon>
        <taxon>Actinomycetota</taxon>
        <taxon>Actinomycetes</taxon>
        <taxon>Micrococcales</taxon>
        <taxon>Microbacteriaceae</taxon>
        <taxon>Microbacterium</taxon>
    </lineage>
</organism>
<proteinExistence type="predicted"/>
<accession>A0ABP7ADA8</accession>
<dbReference type="RefSeq" id="WP_344736952.1">
    <property type="nucleotide sequence ID" value="NZ_BAAAYU010000003.1"/>
</dbReference>
<keyword evidence="1" id="KW-0175">Coiled coil</keyword>
<evidence type="ECO:0000313" key="2">
    <source>
        <dbReference type="EMBL" id="GAA3630046.1"/>
    </source>
</evidence>
<evidence type="ECO:0000313" key="3">
    <source>
        <dbReference type="Proteomes" id="UP001501697"/>
    </source>
</evidence>
<protein>
    <recommendedName>
        <fullName evidence="4">Glycosyl transferase family 2</fullName>
    </recommendedName>
</protein>
<dbReference type="Pfam" id="PF13704">
    <property type="entry name" value="Glyco_tranf_2_4"/>
    <property type="match status" value="1"/>
</dbReference>
<sequence>MKIVMTLMVRDEADVIGAMLQHHRAQGIDHVLITDNASVDGTPEILDEFARDGFATVWHDPVHRKQQYVTVTRMARYAATELGADWVVNADADEFWVTRTPGSTVRDALAAVSDDVSSLTVPVVNLTGAPARDGSGLDRLVYRDERSDAEINAAGIPFHPTPDAVHRAHPEVEVSQGNHVATAPGWAEAGHASDLEVLHLPWRSWRQYSHKVRVSGEAYLANPELAPSPRHHGMQDFRRWQGGRLEMTYVAKHPTAGELAEQSASGALVRDDRLAALVASGFPGRVPDDPYRADEQERLAAIGRALTGLEAEYEPIVHELRTTNAQLLGDRNRLEGEVEHLRELLAELEGYRNRRVVKAADAVGRQLRRIQGGRDRATAADS</sequence>
<comment type="caution">
    <text evidence="2">The sequence shown here is derived from an EMBL/GenBank/DDBJ whole genome shotgun (WGS) entry which is preliminary data.</text>
</comment>
<keyword evidence="3" id="KW-1185">Reference proteome</keyword>
<dbReference type="Gene3D" id="3.90.550.10">
    <property type="entry name" value="Spore Coat Polysaccharide Biosynthesis Protein SpsA, Chain A"/>
    <property type="match status" value="1"/>
</dbReference>
<dbReference type="Proteomes" id="UP001501697">
    <property type="component" value="Unassembled WGS sequence"/>
</dbReference>
<feature type="coiled-coil region" evidence="1">
    <location>
        <begin position="317"/>
        <end position="354"/>
    </location>
</feature>
<gene>
    <name evidence="2" type="ORF">GCM10022200_10900</name>
</gene>
<dbReference type="EMBL" id="BAAAYU010000003">
    <property type="protein sequence ID" value="GAA3630046.1"/>
    <property type="molecule type" value="Genomic_DNA"/>
</dbReference>
<evidence type="ECO:0008006" key="4">
    <source>
        <dbReference type="Google" id="ProtNLM"/>
    </source>
</evidence>
<reference evidence="3" key="1">
    <citation type="journal article" date="2019" name="Int. J. Syst. Evol. Microbiol.">
        <title>The Global Catalogue of Microorganisms (GCM) 10K type strain sequencing project: providing services to taxonomists for standard genome sequencing and annotation.</title>
        <authorList>
            <consortium name="The Broad Institute Genomics Platform"/>
            <consortium name="The Broad Institute Genome Sequencing Center for Infectious Disease"/>
            <person name="Wu L."/>
            <person name="Ma J."/>
        </authorList>
    </citation>
    <scope>NUCLEOTIDE SEQUENCE [LARGE SCALE GENOMIC DNA]</scope>
    <source>
        <strain evidence="3">JCM 16544</strain>
    </source>
</reference>
<dbReference type="InterPro" id="IPR029044">
    <property type="entry name" value="Nucleotide-diphossugar_trans"/>
</dbReference>
<dbReference type="SUPFAM" id="SSF53448">
    <property type="entry name" value="Nucleotide-diphospho-sugar transferases"/>
    <property type="match status" value="1"/>
</dbReference>
<evidence type="ECO:0000256" key="1">
    <source>
        <dbReference type="SAM" id="Coils"/>
    </source>
</evidence>